<evidence type="ECO:0000313" key="3">
    <source>
        <dbReference type="EMBL" id="MDR6240127.1"/>
    </source>
</evidence>
<keyword evidence="4" id="KW-1185">Reference proteome</keyword>
<evidence type="ECO:0000259" key="2">
    <source>
        <dbReference type="Pfam" id="PF13581"/>
    </source>
</evidence>
<dbReference type="EC" id="2.7.11.1" evidence="3"/>
<dbReference type="AlphaFoldDB" id="A0AAE3XPB7"/>
<keyword evidence="3" id="KW-0418">Kinase</keyword>
<dbReference type="EMBL" id="JAVDQD010000004">
    <property type="protein sequence ID" value="MDR6240127.1"/>
    <property type="molecule type" value="Genomic_DNA"/>
</dbReference>
<keyword evidence="1" id="KW-0723">Serine/threonine-protein kinase</keyword>
<reference evidence="3" key="1">
    <citation type="submission" date="2023-07" db="EMBL/GenBank/DDBJ databases">
        <title>Genomic Encyclopedia of Type Strains, Phase IV (KMG-IV): sequencing the most valuable type-strain genomes for metagenomic binning, comparative biology and taxonomic classification.</title>
        <authorList>
            <person name="Goeker M."/>
        </authorList>
    </citation>
    <scope>NUCLEOTIDE SEQUENCE</scope>
    <source>
        <strain evidence="3">DSM 26174</strain>
    </source>
</reference>
<dbReference type="GO" id="GO:0004674">
    <property type="term" value="F:protein serine/threonine kinase activity"/>
    <property type="evidence" value="ECO:0007669"/>
    <property type="project" value="UniProtKB-KW"/>
</dbReference>
<dbReference type="PANTHER" id="PTHR35526:SF3">
    <property type="entry name" value="ANTI-SIGMA-F FACTOR RSBW"/>
    <property type="match status" value="1"/>
</dbReference>
<dbReference type="InterPro" id="IPR050267">
    <property type="entry name" value="Anti-sigma-factor_SerPK"/>
</dbReference>
<dbReference type="Proteomes" id="UP001185092">
    <property type="component" value="Unassembled WGS sequence"/>
</dbReference>
<keyword evidence="3" id="KW-0808">Transferase</keyword>
<dbReference type="PANTHER" id="PTHR35526">
    <property type="entry name" value="ANTI-SIGMA-F FACTOR RSBW-RELATED"/>
    <property type="match status" value="1"/>
</dbReference>
<dbReference type="Pfam" id="PF13581">
    <property type="entry name" value="HATPase_c_2"/>
    <property type="match status" value="1"/>
</dbReference>
<dbReference type="CDD" id="cd16936">
    <property type="entry name" value="HATPase_RsbW-like"/>
    <property type="match status" value="1"/>
</dbReference>
<dbReference type="InterPro" id="IPR036890">
    <property type="entry name" value="HATPase_C_sf"/>
</dbReference>
<accession>A0AAE3XPB7</accession>
<feature type="domain" description="Histidine kinase/HSP90-like ATPase" evidence="2">
    <location>
        <begin position="8"/>
        <end position="131"/>
    </location>
</feature>
<sequence>MEYKCKIPCKKEKLGEVRSFVRNSMQEHNISENVIEPVILAVDEVCANVIIHSYGCNSRKKMDLNILFAKDNSSVTFEIHDASGCSFNIENYEAPSIDQLIREKRKGGLGLRIVKQIMDRIEFESQPKLSTYRLYKKIP</sequence>
<dbReference type="InterPro" id="IPR003594">
    <property type="entry name" value="HATPase_dom"/>
</dbReference>
<dbReference type="SUPFAM" id="SSF55874">
    <property type="entry name" value="ATPase domain of HSP90 chaperone/DNA topoisomerase II/histidine kinase"/>
    <property type="match status" value="1"/>
</dbReference>
<dbReference type="RefSeq" id="WP_309939989.1">
    <property type="nucleotide sequence ID" value="NZ_AP025305.1"/>
</dbReference>
<proteinExistence type="predicted"/>
<protein>
    <submittedName>
        <fullName evidence="3">Serine/threonine-protein kinase RsbW</fullName>
        <ecNumber evidence="3">2.7.11.1</ecNumber>
    </submittedName>
</protein>
<evidence type="ECO:0000313" key="4">
    <source>
        <dbReference type="Proteomes" id="UP001185092"/>
    </source>
</evidence>
<name>A0AAE3XPB7_9BACT</name>
<organism evidence="3 4">
    <name type="scientific">Aureibacter tunicatorum</name>
    <dbReference type="NCBI Taxonomy" id="866807"/>
    <lineage>
        <taxon>Bacteria</taxon>
        <taxon>Pseudomonadati</taxon>
        <taxon>Bacteroidota</taxon>
        <taxon>Cytophagia</taxon>
        <taxon>Cytophagales</taxon>
        <taxon>Persicobacteraceae</taxon>
        <taxon>Aureibacter</taxon>
    </lineage>
</organism>
<comment type="caution">
    <text evidence="3">The sequence shown here is derived from an EMBL/GenBank/DDBJ whole genome shotgun (WGS) entry which is preliminary data.</text>
</comment>
<evidence type="ECO:0000256" key="1">
    <source>
        <dbReference type="ARBA" id="ARBA00022527"/>
    </source>
</evidence>
<gene>
    <name evidence="3" type="ORF">HNQ88_003193</name>
</gene>
<dbReference type="Gene3D" id="3.30.565.10">
    <property type="entry name" value="Histidine kinase-like ATPase, C-terminal domain"/>
    <property type="match status" value="1"/>
</dbReference>